<dbReference type="Pfam" id="PF14714">
    <property type="entry name" value="KH_dom-like"/>
    <property type="match status" value="1"/>
</dbReference>
<dbReference type="Gene3D" id="3.40.50.300">
    <property type="entry name" value="P-loop containing nucleotide triphosphate hydrolases"/>
    <property type="match status" value="2"/>
</dbReference>
<dbReference type="CDD" id="cd01894">
    <property type="entry name" value="EngA1"/>
    <property type="match status" value="1"/>
</dbReference>
<comment type="function">
    <text evidence="8 9">GTPase that plays an essential role in the late steps of ribosome biogenesis.</text>
</comment>
<dbReference type="InterPro" id="IPR015946">
    <property type="entry name" value="KH_dom-like_a/b"/>
</dbReference>
<protein>
    <recommendedName>
        <fullName evidence="2 8">GTPase Der</fullName>
    </recommendedName>
    <alternativeName>
        <fullName evidence="7 8">GTP-binding protein EngA</fullName>
    </alternativeName>
</protein>
<keyword evidence="3 8" id="KW-0690">Ribosome biogenesis</keyword>
<evidence type="ECO:0000256" key="9">
    <source>
        <dbReference type="RuleBase" id="RU004481"/>
    </source>
</evidence>
<dbReference type="Gene3D" id="3.30.300.20">
    <property type="match status" value="1"/>
</dbReference>
<evidence type="ECO:0000256" key="1">
    <source>
        <dbReference type="ARBA" id="ARBA00008279"/>
    </source>
</evidence>
<dbReference type="InterPro" id="IPR006073">
    <property type="entry name" value="GTP-bd"/>
</dbReference>
<dbReference type="Pfam" id="PF01926">
    <property type="entry name" value="MMR_HSR1"/>
    <property type="match status" value="2"/>
</dbReference>
<dbReference type="InterPro" id="IPR003593">
    <property type="entry name" value="AAA+_ATPase"/>
</dbReference>
<organism evidence="11 12">
    <name type="scientific">Candidatus Kerfeldbacteria bacterium RIFCSPLOWO2_01_FULL_48_11</name>
    <dbReference type="NCBI Taxonomy" id="1798543"/>
    <lineage>
        <taxon>Bacteria</taxon>
        <taxon>Candidatus Kerfeldiibacteriota</taxon>
    </lineage>
</organism>
<evidence type="ECO:0000259" key="10">
    <source>
        <dbReference type="SMART" id="SM00382"/>
    </source>
</evidence>
<keyword evidence="5 8" id="KW-0547">Nucleotide-binding</keyword>
<proteinExistence type="inferred from homology"/>
<feature type="binding site" evidence="8">
    <location>
        <begin position="61"/>
        <end position="65"/>
    </location>
    <ligand>
        <name>GTP</name>
        <dbReference type="ChEBI" id="CHEBI:37565"/>
        <label>1</label>
    </ligand>
</feature>
<dbReference type="STRING" id="1798543.A2898_00720"/>
<evidence type="ECO:0000256" key="2">
    <source>
        <dbReference type="ARBA" id="ARBA00020953"/>
    </source>
</evidence>
<dbReference type="HAMAP" id="MF_00195">
    <property type="entry name" value="GTPase_Der"/>
    <property type="match status" value="1"/>
</dbReference>
<dbReference type="Proteomes" id="UP000179164">
    <property type="component" value="Unassembled WGS sequence"/>
</dbReference>
<accession>A0A1G2B494</accession>
<dbReference type="NCBIfam" id="TIGR03594">
    <property type="entry name" value="GTPase_EngA"/>
    <property type="match status" value="1"/>
</dbReference>
<comment type="subunit">
    <text evidence="8">Associates with the 50S ribosomal subunit.</text>
</comment>
<gene>
    <name evidence="8" type="primary">der</name>
    <name evidence="11" type="ORF">A2898_00720</name>
</gene>
<evidence type="ECO:0000313" key="12">
    <source>
        <dbReference type="Proteomes" id="UP000179164"/>
    </source>
</evidence>
<dbReference type="EMBL" id="MHKE01000016">
    <property type="protein sequence ID" value="OGY83030.1"/>
    <property type="molecule type" value="Genomic_DNA"/>
</dbReference>
<feature type="binding site" evidence="8">
    <location>
        <begin position="14"/>
        <end position="21"/>
    </location>
    <ligand>
        <name>GTP</name>
        <dbReference type="ChEBI" id="CHEBI:37565"/>
        <label>1</label>
    </ligand>
</feature>
<feature type="binding site" evidence="8">
    <location>
        <begin position="189"/>
        <end position="196"/>
    </location>
    <ligand>
        <name>GTP</name>
        <dbReference type="ChEBI" id="CHEBI:37565"/>
        <label>2</label>
    </ligand>
</feature>
<evidence type="ECO:0000256" key="4">
    <source>
        <dbReference type="ARBA" id="ARBA00022737"/>
    </source>
</evidence>
<keyword evidence="4 9" id="KW-0677">Repeat</keyword>
<dbReference type="InterPro" id="IPR016484">
    <property type="entry name" value="GTPase_Der"/>
</dbReference>
<feature type="domain" description="AAA+ ATPase" evidence="10">
    <location>
        <begin position="181"/>
        <end position="427"/>
    </location>
</feature>
<dbReference type="GO" id="GO:0005525">
    <property type="term" value="F:GTP binding"/>
    <property type="evidence" value="ECO:0007669"/>
    <property type="project" value="UniProtKB-UniRule"/>
</dbReference>
<dbReference type="PANTHER" id="PTHR43834">
    <property type="entry name" value="GTPASE DER"/>
    <property type="match status" value="1"/>
</dbReference>
<evidence type="ECO:0000256" key="3">
    <source>
        <dbReference type="ARBA" id="ARBA00022517"/>
    </source>
</evidence>
<evidence type="ECO:0000256" key="8">
    <source>
        <dbReference type="HAMAP-Rule" id="MF_00195"/>
    </source>
</evidence>
<keyword evidence="6 8" id="KW-0342">GTP-binding</keyword>
<dbReference type="SUPFAM" id="SSF52540">
    <property type="entry name" value="P-loop containing nucleoside triphosphate hydrolases"/>
    <property type="match status" value="2"/>
</dbReference>
<evidence type="ECO:0000256" key="7">
    <source>
        <dbReference type="ARBA" id="ARBA00032345"/>
    </source>
</evidence>
<dbReference type="AlphaFoldDB" id="A0A1G2B494"/>
<reference evidence="11 12" key="1">
    <citation type="journal article" date="2016" name="Nat. Commun.">
        <title>Thousands of microbial genomes shed light on interconnected biogeochemical processes in an aquifer system.</title>
        <authorList>
            <person name="Anantharaman K."/>
            <person name="Brown C.T."/>
            <person name="Hug L.A."/>
            <person name="Sharon I."/>
            <person name="Castelle C.J."/>
            <person name="Probst A.J."/>
            <person name="Thomas B.C."/>
            <person name="Singh A."/>
            <person name="Wilkins M.J."/>
            <person name="Karaoz U."/>
            <person name="Brodie E.L."/>
            <person name="Williams K.H."/>
            <person name="Hubbard S.S."/>
            <person name="Banfield J.F."/>
        </authorList>
    </citation>
    <scope>NUCLEOTIDE SEQUENCE [LARGE SCALE GENOMIC DNA]</scope>
</reference>
<dbReference type="InterPro" id="IPR032859">
    <property type="entry name" value="KH_dom-like"/>
</dbReference>
<evidence type="ECO:0000256" key="6">
    <source>
        <dbReference type="ARBA" id="ARBA00023134"/>
    </source>
</evidence>
<evidence type="ECO:0000256" key="5">
    <source>
        <dbReference type="ARBA" id="ARBA00022741"/>
    </source>
</evidence>
<comment type="caution">
    <text evidence="11">The sequence shown here is derived from an EMBL/GenBank/DDBJ whole genome shotgun (WGS) entry which is preliminary data.</text>
</comment>
<evidence type="ECO:0000313" key="11">
    <source>
        <dbReference type="EMBL" id="OGY83030.1"/>
    </source>
</evidence>
<dbReference type="NCBIfam" id="TIGR00231">
    <property type="entry name" value="small_GTP"/>
    <property type="match status" value="2"/>
</dbReference>
<dbReference type="InterPro" id="IPR005225">
    <property type="entry name" value="Small_GTP-bd"/>
</dbReference>
<feature type="binding site" evidence="8">
    <location>
        <begin position="124"/>
        <end position="127"/>
    </location>
    <ligand>
        <name>GTP</name>
        <dbReference type="ChEBI" id="CHEBI:37565"/>
        <label>1</label>
    </ligand>
</feature>
<dbReference type="GO" id="GO:0043022">
    <property type="term" value="F:ribosome binding"/>
    <property type="evidence" value="ECO:0007669"/>
    <property type="project" value="TreeGrafter"/>
</dbReference>
<feature type="domain" description="AAA+ ATPase" evidence="10">
    <location>
        <begin position="6"/>
        <end position="148"/>
    </location>
</feature>
<dbReference type="GO" id="GO:0042254">
    <property type="term" value="P:ribosome biogenesis"/>
    <property type="evidence" value="ECO:0007669"/>
    <property type="project" value="UniProtKB-KW"/>
</dbReference>
<dbReference type="SMART" id="SM00382">
    <property type="entry name" value="AAA"/>
    <property type="match status" value="2"/>
</dbReference>
<dbReference type="PANTHER" id="PTHR43834:SF6">
    <property type="entry name" value="GTPASE DER"/>
    <property type="match status" value="1"/>
</dbReference>
<dbReference type="InterPro" id="IPR027417">
    <property type="entry name" value="P-loop_NTPase"/>
</dbReference>
<name>A0A1G2B494_9BACT</name>
<comment type="similarity">
    <text evidence="1 8 9">Belongs to the TRAFAC class TrmE-Era-EngA-EngB-Septin-like GTPase superfamily. EngA (Der) GTPase family.</text>
</comment>
<sequence length="445" mass="48845">MSQRSKLPAVLLVGRTNVGKSTLFNALTGTSQALVSPVPGTTRDMNQATMSWREKSFILIDSGGFEDQTARPLSSEVRDQVEKLLSNASLVCLVVDAITGVTNEDRLVARRLKNVPCPVLLAINKTDRPSDIGHSVGPFRSLGISTYRQISAISGIGTGDFLDDVVSKLPGTGGSSPVTDNDIRIALIGKTNTGKSTIANAIAGDDKFIISPNPHTTREPRDVRVTFHGKSFVFVDTAGLRKERKISDAIERAANLLSGHALKRVDIAIVVTDSTQRMAMHDAHVVDMALAARKGIIVVANKWDAVQKKDPTTMKEFEKYYRHYLSMAPWAPIVFTSGLTRKGVYDLFKTALRIRAAQMRLLPDDELSKFLQSFLRKKSPGGRGTRRPPRIFSLLQQYTDPPGFLLTVNDPKAIAPAFIDILEKKIRAAYDFFGTPISITLTTRR</sequence>
<dbReference type="PIRSF" id="PIRSF006485">
    <property type="entry name" value="GTP-binding_EngA"/>
    <property type="match status" value="1"/>
</dbReference>
<feature type="binding site" evidence="8">
    <location>
        <begin position="301"/>
        <end position="304"/>
    </location>
    <ligand>
        <name>GTP</name>
        <dbReference type="ChEBI" id="CHEBI:37565"/>
        <label>2</label>
    </ligand>
</feature>
<feature type="binding site" evidence="8">
    <location>
        <begin position="236"/>
        <end position="240"/>
    </location>
    <ligand>
        <name>GTP</name>
        <dbReference type="ChEBI" id="CHEBI:37565"/>
        <label>2</label>
    </ligand>
</feature>